<reference evidence="1" key="1">
    <citation type="submission" date="2018-06" db="EMBL/GenBank/DDBJ databases">
        <authorList>
            <person name="Zhirakovskaya E."/>
        </authorList>
    </citation>
    <scope>NUCLEOTIDE SEQUENCE</scope>
</reference>
<evidence type="ECO:0000313" key="1">
    <source>
        <dbReference type="EMBL" id="VAW93267.1"/>
    </source>
</evidence>
<evidence type="ECO:0008006" key="2">
    <source>
        <dbReference type="Google" id="ProtNLM"/>
    </source>
</evidence>
<protein>
    <recommendedName>
        <fullName evidence="2">Peptidoglycan-binding protein CsiV</fullName>
    </recommendedName>
</protein>
<sequence length="304" mass="34248">MPKTTSLPTIAHSIKNRWLAGLLMATFCGMATAADNEDEDGGRWYQVEVILFSHNSSQALDAEQWPAIIGADLPLEGLVELRLPQVDAPEAVDGVMGEMVMEATATETANGDATQAPVAFQLLDESEWQLQETARRLRRSSRFEPLLHVAWRQATYERARARPVLLYDSMTKPLIINDRPPSEAETHAGPPNPKLIGTVRLSVARYLHLATDLIYRIPVTQQAAIPVPDFDLWYDRPYPTLYEPQGPAYRLDEWQAIRGFRLQESRRMRSKVLHYLDHPLFGLVVLITPVELPKAEDSEDTAVQ</sequence>
<gene>
    <name evidence="1" type="ORF">MNBD_GAMMA20-267</name>
</gene>
<organism evidence="1">
    <name type="scientific">hydrothermal vent metagenome</name>
    <dbReference type="NCBI Taxonomy" id="652676"/>
    <lineage>
        <taxon>unclassified sequences</taxon>
        <taxon>metagenomes</taxon>
        <taxon>ecological metagenomes</taxon>
    </lineage>
</organism>
<name>A0A3B1A0Z2_9ZZZZ</name>
<accession>A0A3B1A0Z2</accession>
<dbReference type="Pfam" id="PF10972">
    <property type="entry name" value="CsiV"/>
    <property type="match status" value="1"/>
</dbReference>
<dbReference type="AlphaFoldDB" id="A0A3B1A0Z2"/>
<proteinExistence type="predicted"/>
<dbReference type="EMBL" id="UOFU01000022">
    <property type="protein sequence ID" value="VAW93267.1"/>
    <property type="molecule type" value="Genomic_DNA"/>
</dbReference>
<dbReference type="InterPro" id="IPR021241">
    <property type="entry name" value="CsiV"/>
</dbReference>